<protein>
    <submittedName>
        <fullName evidence="2">Uncharacterized protein</fullName>
    </submittedName>
</protein>
<sequence>MFRIRFHQKDARSNEAAREREKQNAYEDREKKKEADDRHQDLQVVLVAMTVAHCVVELGSPSVMCTTSE</sequence>
<dbReference type="Proteomes" id="UP000290572">
    <property type="component" value="Unassembled WGS sequence"/>
</dbReference>
<name>A0A498N0R7_LABRO</name>
<evidence type="ECO:0000313" key="3">
    <source>
        <dbReference type="Proteomes" id="UP000290572"/>
    </source>
</evidence>
<proteinExistence type="predicted"/>
<feature type="compositionally biased region" description="Basic and acidic residues" evidence="1">
    <location>
        <begin position="7"/>
        <end position="37"/>
    </location>
</feature>
<evidence type="ECO:0000256" key="1">
    <source>
        <dbReference type="SAM" id="MobiDB-lite"/>
    </source>
</evidence>
<dbReference type="EMBL" id="QBIY01011962">
    <property type="protein sequence ID" value="RXN27768.1"/>
    <property type="molecule type" value="Genomic_DNA"/>
</dbReference>
<keyword evidence="3" id="KW-1185">Reference proteome</keyword>
<accession>A0A498N0R7</accession>
<feature type="region of interest" description="Disordered" evidence="1">
    <location>
        <begin position="1"/>
        <end position="37"/>
    </location>
</feature>
<comment type="caution">
    <text evidence="2">The sequence shown here is derived from an EMBL/GenBank/DDBJ whole genome shotgun (WGS) entry which is preliminary data.</text>
</comment>
<organism evidence="2 3">
    <name type="scientific">Labeo rohita</name>
    <name type="common">Indian major carp</name>
    <name type="synonym">Cyprinus rohita</name>
    <dbReference type="NCBI Taxonomy" id="84645"/>
    <lineage>
        <taxon>Eukaryota</taxon>
        <taxon>Metazoa</taxon>
        <taxon>Chordata</taxon>
        <taxon>Craniata</taxon>
        <taxon>Vertebrata</taxon>
        <taxon>Euteleostomi</taxon>
        <taxon>Actinopterygii</taxon>
        <taxon>Neopterygii</taxon>
        <taxon>Teleostei</taxon>
        <taxon>Ostariophysi</taxon>
        <taxon>Cypriniformes</taxon>
        <taxon>Cyprinidae</taxon>
        <taxon>Labeoninae</taxon>
        <taxon>Labeonini</taxon>
        <taxon>Labeo</taxon>
    </lineage>
</organism>
<gene>
    <name evidence="2" type="ORF">ROHU_019777</name>
</gene>
<dbReference type="AlphaFoldDB" id="A0A498N0R7"/>
<reference evidence="2 3" key="1">
    <citation type="submission" date="2018-03" db="EMBL/GenBank/DDBJ databases">
        <title>Draft genome sequence of Rohu Carp (Labeo rohita).</title>
        <authorList>
            <person name="Das P."/>
            <person name="Kushwaha B."/>
            <person name="Joshi C.G."/>
            <person name="Kumar D."/>
            <person name="Nagpure N.S."/>
            <person name="Sahoo L."/>
            <person name="Das S.P."/>
            <person name="Bit A."/>
            <person name="Patnaik S."/>
            <person name="Meher P.K."/>
            <person name="Jayasankar P."/>
            <person name="Koringa P.G."/>
            <person name="Patel N.V."/>
            <person name="Hinsu A.T."/>
            <person name="Kumar R."/>
            <person name="Pandey M."/>
            <person name="Agarwal S."/>
            <person name="Srivastava S."/>
            <person name="Singh M."/>
            <person name="Iquebal M.A."/>
            <person name="Jaiswal S."/>
            <person name="Angadi U.B."/>
            <person name="Kumar N."/>
            <person name="Raza M."/>
            <person name="Shah T.M."/>
            <person name="Rai A."/>
            <person name="Jena J.K."/>
        </authorList>
    </citation>
    <scope>NUCLEOTIDE SEQUENCE [LARGE SCALE GENOMIC DNA]</scope>
    <source>
        <strain evidence="2">DASCIFA01</strain>
        <tissue evidence="2">Testis</tissue>
    </source>
</reference>
<evidence type="ECO:0000313" key="2">
    <source>
        <dbReference type="EMBL" id="RXN27768.1"/>
    </source>
</evidence>